<evidence type="ECO:0000313" key="4">
    <source>
        <dbReference type="Proteomes" id="UP000661112"/>
    </source>
</evidence>
<evidence type="ECO:0000256" key="2">
    <source>
        <dbReference type="ARBA" id="ARBA00022679"/>
    </source>
</evidence>
<protein>
    <submittedName>
        <fullName evidence="3">WecB/TagA/CpsF family glycosyltransferase</fullName>
    </submittedName>
</protein>
<dbReference type="EMBL" id="JACJSG010000047">
    <property type="protein sequence ID" value="MBD2504262.1"/>
    <property type="molecule type" value="Genomic_DNA"/>
</dbReference>
<comment type="caution">
    <text evidence="3">The sequence shown here is derived from an EMBL/GenBank/DDBJ whole genome shotgun (WGS) entry which is preliminary data.</text>
</comment>
<reference evidence="3 4" key="1">
    <citation type="journal article" date="2020" name="ISME J.">
        <title>Comparative genomics reveals insights into cyanobacterial evolution and habitat adaptation.</title>
        <authorList>
            <person name="Chen M.Y."/>
            <person name="Teng W.K."/>
            <person name="Zhao L."/>
            <person name="Hu C.X."/>
            <person name="Zhou Y.K."/>
            <person name="Han B.P."/>
            <person name="Song L.R."/>
            <person name="Shu W.S."/>
        </authorList>
    </citation>
    <scope>NUCLEOTIDE SEQUENCE [LARGE SCALE GENOMIC DNA]</scope>
    <source>
        <strain evidence="3 4">FACHB-119</strain>
    </source>
</reference>
<dbReference type="RefSeq" id="WP_190477874.1">
    <property type="nucleotide sequence ID" value="NZ_JACJSG010000047.1"/>
</dbReference>
<gene>
    <name evidence="3" type="ORF">H6G83_27230</name>
</gene>
<dbReference type="Pfam" id="PF03808">
    <property type="entry name" value="Glyco_tran_WecG"/>
    <property type="match status" value="1"/>
</dbReference>
<proteinExistence type="predicted"/>
<dbReference type="InterPro" id="IPR004629">
    <property type="entry name" value="WecG_TagA_CpsF"/>
</dbReference>
<dbReference type="PANTHER" id="PTHR34136:SF1">
    <property type="entry name" value="UDP-N-ACETYL-D-MANNOSAMINURONIC ACID TRANSFERASE"/>
    <property type="match status" value="1"/>
</dbReference>
<dbReference type="NCBIfam" id="TIGR00696">
    <property type="entry name" value="wecG_tagA_cpsF"/>
    <property type="match status" value="1"/>
</dbReference>
<keyword evidence="4" id="KW-1185">Reference proteome</keyword>
<dbReference type="CDD" id="cd06533">
    <property type="entry name" value="Glyco_transf_WecG_TagA"/>
    <property type="match status" value="1"/>
</dbReference>
<organism evidence="3 4">
    <name type="scientific">Anabaena azotica FACHB-119</name>
    <dbReference type="NCBI Taxonomy" id="947527"/>
    <lineage>
        <taxon>Bacteria</taxon>
        <taxon>Bacillati</taxon>
        <taxon>Cyanobacteriota</taxon>
        <taxon>Cyanophyceae</taxon>
        <taxon>Nostocales</taxon>
        <taxon>Nostocaceae</taxon>
        <taxon>Anabaena</taxon>
        <taxon>Anabaena azotica</taxon>
    </lineage>
</organism>
<evidence type="ECO:0000313" key="3">
    <source>
        <dbReference type="EMBL" id="MBD2504262.1"/>
    </source>
</evidence>
<keyword evidence="2" id="KW-0808">Transferase</keyword>
<dbReference type="Proteomes" id="UP000661112">
    <property type="component" value="Unassembled WGS sequence"/>
</dbReference>
<name>A0ABR8DDH2_9NOST</name>
<dbReference type="PANTHER" id="PTHR34136">
    <property type="match status" value="1"/>
</dbReference>
<keyword evidence="1" id="KW-0328">Glycosyltransferase</keyword>
<accession>A0ABR8DDH2</accession>
<evidence type="ECO:0000256" key="1">
    <source>
        <dbReference type="ARBA" id="ARBA00022676"/>
    </source>
</evidence>
<sequence length="257" mass="29642">MSKQSSYKLLGVQVDALSIPELNGLIAASIQQHQKWIIANHNLHSLYLFHNDPKMRDFYAKAEYTHIDSMPIVFIGKLLGYPIKREQRVTYADWVWPLMAEATIQSWRIFYLGSKPGVVERGASILRQQFPGLQIACKHGYFNMNPDSPENQATIEAINAYKPHILMVGMGMPRQEHWIAKNLESINTNAILTSGACIDYVAGAIPTPPRWMGRMGLEWLYRLFSEPKRLWRRYLLEPWFLGILFLREILILPSQSK</sequence>